<dbReference type="GO" id="GO:0003723">
    <property type="term" value="F:RNA binding"/>
    <property type="evidence" value="ECO:0007669"/>
    <property type="project" value="InterPro"/>
</dbReference>
<dbReference type="InterPro" id="IPR006225">
    <property type="entry name" value="PsdUridine_synth_RluC/D"/>
</dbReference>
<dbReference type="Gene3D" id="3.30.2350.10">
    <property type="entry name" value="Pseudouridine synthase"/>
    <property type="match status" value="1"/>
</dbReference>
<dbReference type="PANTHER" id="PTHR21600">
    <property type="entry name" value="MITOCHONDRIAL RNA PSEUDOURIDINE SYNTHASE"/>
    <property type="match status" value="1"/>
</dbReference>
<keyword evidence="5" id="KW-1185">Reference proteome</keyword>
<name>A0A4T0X0G9_9ASCO</name>
<dbReference type="InterPro" id="IPR020103">
    <property type="entry name" value="PsdUridine_synth_cat_dom_sf"/>
</dbReference>
<organism evidence="4 5">
    <name type="scientific">Pichia inconspicua</name>
    <dbReference type="NCBI Taxonomy" id="52247"/>
    <lineage>
        <taxon>Eukaryota</taxon>
        <taxon>Fungi</taxon>
        <taxon>Dikarya</taxon>
        <taxon>Ascomycota</taxon>
        <taxon>Saccharomycotina</taxon>
        <taxon>Pichiomycetes</taxon>
        <taxon>Pichiales</taxon>
        <taxon>Pichiaceae</taxon>
        <taxon>Pichia</taxon>
    </lineage>
</organism>
<proteinExistence type="inferred from homology"/>
<feature type="active site" evidence="1">
    <location>
        <position position="185"/>
    </location>
</feature>
<dbReference type="InterPro" id="IPR050188">
    <property type="entry name" value="RluA_PseudoU_synthase"/>
</dbReference>
<dbReference type="Proteomes" id="UP000307173">
    <property type="component" value="Unassembled WGS sequence"/>
</dbReference>
<dbReference type="PANTHER" id="PTHR21600:SF40">
    <property type="entry name" value="PSEUDOURIDYLATE SYNTHASE RPUSD2"/>
    <property type="match status" value="1"/>
</dbReference>
<accession>A0A4T0X0G9</accession>
<gene>
    <name evidence="4" type="ORF">CANINC_002691</name>
</gene>
<dbReference type="GO" id="GO:0000455">
    <property type="term" value="P:enzyme-directed rRNA pseudouridine synthesis"/>
    <property type="evidence" value="ECO:0007669"/>
    <property type="project" value="TreeGrafter"/>
</dbReference>
<feature type="domain" description="Pseudouridine synthase RsuA/RluA-like" evidence="3">
    <location>
        <begin position="136"/>
        <end position="289"/>
    </location>
</feature>
<reference evidence="4 5" key="1">
    <citation type="journal article" date="2019" name="Front. Genet.">
        <title>Whole-Genome Sequencing of the Opportunistic Yeast Pathogen Candida inconspicua Uncovers Its Hybrid Origin.</title>
        <authorList>
            <person name="Mixao V."/>
            <person name="Hansen A.P."/>
            <person name="Saus E."/>
            <person name="Boekhout T."/>
            <person name="Lass-Florl C."/>
            <person name="Gabaldon T."/>
        </authorList>
    </citation>
    <scope>NUCLEOTIDE SEQUENCE [LARGE SCALE GENOMIC DNA]</scope>
    <source>
        <strain evidence="4 5">CBS 180</strain>
    </source>
</reference>
<dbReference type="OrthoDB" id="424794at2759"/>
<evidence type="ECO:0000256" key="2">
    <source>
        <dbReference type="RuleBase" id="RU362028"/>
    </source>
</evidence>
<dbReference type="Pfam" id="PF00849">
    <property type="entry name" value="PseudoU_synth_2"/>
    <property type="match status" value="1"/>
</dbReference>
<evidence type="ECO:0000259" key="3">
    <source>
        <dbReference type="Pfam" id="PF00849"/>
    </source>
</evidence>
<dbReference type="CDD" id="cd02557">
    <property type="entry name" value="PseudoU_synth_ScRIB2"/>
    <property type="match status" value="1"/>
</dbReference>
<dbReference type="EC" id="5.4.99.-" evidence="2"/>
<dbReference type="SUPFAM" id="SSF55120">
    <property type="entry name" value="Pseudouridine synthase"/>
    <property type="match status" value="1"/>
</dbReference>
<dbReference type="EMBL" id="SELW01000417">
    <property type="protein sequence ID" value="TID28099.1"/>
    <property type="molecule type" value="Genomic_DNA"/>
</dbReference>
<evidence type="ECO:0000313" key="4">
    <source>
        <dbReference type="EMBL" id="TID28099.1"/>
    </source>
</evidence>
<protein>
    <recommendedName>
        <fullName evidence="2">Pseudouridine synthase</fullName>
        <ecNumber evidence="2">5.4.99.-</ecNumber>
    </recommendedName>
</protein>
<dbReference type="InterPro" id="IPR006145">
    <property type="entry name" value="PsdUridine_synth_RsuA/RluA"/>
</dbReference>
<comment type="caution">
    <text evidence="4">The sequence shown here is derived from an EMBL/GenBank/DDBJ whole genome shotgun (WGS) entry which is preliminary data.</text>
</comment>
<dbReference type="AlphaFoldDB" id="A0A4T0X0G9"/>
<comment type="similarity">
    <text evidence="2">Belongs to the pseudouridine synthase RluA family.</text>
</comment>
<keyword evidence="2" id="KW-0413">Isomerase</keyword>
<dbReference type="STRING" id="52247.A0A4T0X0G9"/>
<dbReference type="GO" id="GO:0009982">
    <property type="term" value="F:pseudouridine synthase activity"/>
    <property type="evidence" value="ECO:0007669"/>
    <property type="project" value="InterPro"/>
</dbReference>
<comment type="function">
    <text evidence="2">Responsible for synthesis of pseudouridine from uracil.</text>
</comment>
<evidence type="ECO:0000313" key="5">
    <source>
        <dbReference type="Proteomes" id="UP000307173"/>
    </source>
</evidence>
<dbReference type="NCBIfam" id="TIGR00005">
    <property type="entry name" value="rluA_subfam"/>
    <property type="match status" value="1"/>
</dbReference>
<evidence type="ECO:0000256" key="1">
    <source>
        <dbReference type="PIRSR" id="PIRSR606225-1"/>
    </source>
</evidence>
<sequence>MQTFTSPNYVFSDGLRHVDPYFQHIKTTVKTRWRNRTVLDVLSSEFRSISQLECLKRIKKKQIIILHQQKLTKKEKKEQRRLTGSPKVVRKIEYPEIMDFKLQDNDVIVRQEHIHERSVYGVCSKDIEIVYEDTGILVINKPSGIPIHPVQNYYFNSLVKILEYEGWKNTPPENTMALRPCYRLDKLTSGVCIFAKSPETASRIQRDIQDREVEKVYIARVKGRFPENEFVCNDDVIVLDTKKGKTDGIMKKEAKTVFQRIIYNPVLNESIVRCLPKTGRTHQIRIHLRNLGHPISNDPLYGDGKLMSSSKLNDLSRDTDAIFDQIRLEAEVNRSKSESSELCKDCGVSLYTQTEANKLVIYLHAISYGLKDEEGWKYETKNPDWVNI</sequence>
<comment type="catalytic activity">
    <reaction evidence="2">
        <text>a uridine in RNA = a pseudouridine in RNA</text>
        <dbReference type="Rhea" id="RHEA:48348"/>
        <dbReference type="Rhea" id="RHEA-COMP:12068"/>
        <dbReference type="Rhea" id="RHEA-COMP:12069"/>
        <dbReference type="ChEBI" id="CHEBI:65314"/>
        <dbReference type="ChEBI" id="CHEBI:65315"/>
    </reaction>
</comment>